<dbReference type="Proteomes" id="UP000199013">
    <property type="component" value="Unassembled WGS sequence"/>
</dbReference>
<accession>A0A1C3PFL0</accession>
<dbReference type="PANTHER" id="PTHR10746:SF6">
    <property type="entry name" value="LARGE RIBOSOMAL SUBUNIT PROTEIN UL4M"/>
    <property type="match status" value="1"/>
</dbReference>
<name>A0A1C3PFL0_9ACTN</name>
<comment type="similarity">
    <text evidence="1 7">Belongs to the universal ribosomal protein uL4 family.</text>
</comment>
<feature type="compositionally biased region" description="Basic residues" evidence="8">
    <location>
        <begin position="85"/>
        <end position="96"/>
    </location>
</feature>
<dbReference type="FunFam" id="3.40.1370.10:FF:000004">
    <property type="entry name" value="50S ribosomal protein L4"/>
    <property type="match status" value="1"/>
</dbReference>
<evidence type="ECO:0000256" key="8">
    <source>
        <dbReference type="SAM" id="MobiDB-lite"/>
    </source>
</evidence>
<dbReference type="NCBIfam" id="TIGR03953">
    <property type="entry name" value="rplD_bact"/>
    <property type="match status" value="1"/>
</dbReference>
<organism evidence="9 10">
    <name type="scientific">Candidatus Protofrankia californiensis</name>
    <dbReference type="NCBI Taxonomy" id="1839754"/>
    <lineage>
        <taxon>Bacteria</taxon>
        <taxon>Bacillati</taxon>
        <taxon>Actinomycetota</taxon>
        <taxon>Actinomycetes</taxon>
        <taxon>Frankiales</taxon>
        <taxon>Frankiaceae</taxon>
        <taxon>Protofrankia</taxon>
    </lineage>
</organism>
<gene>
    <name evidence="7 9" type="primary">rplD</name>
    <name evidence="9" type="ORF">FDG2_5789</name>
</gene>
<keyword evidence="5 7" id="KW-0687">Ribonucleoprotein</keyword>
<evidence type="ECO:0000313" key="9">
    <source>
        <dbReference type="EMBL" id="SBW28632.1"/>
    </source>
</evidence>
<feature type="compositionally biased region" description="Acidic residues" evidence="8">
    <location>
        <begin position="263"/>
        <end position="274"/>
    </location>
</feature>
<evidence type="ECO:0000256" key="2">
    <source>
        <dbReference type="ARBA" id="ARBA00022730"/>
    </source>
</evidence>
<dbReference type="HAMAP" id="MF_01328_B">
    <property type="entry name" value="Ribosomal_uL4_B"/>
    <property type="match status" value="1"/>
</dbReference>
<evidence type="ECO:0000256" key="6">
    <source>
        <dbReference type="ARBA" id="ARBA00035244"/>
    </source>
</evidence>
<dbReference type="GO" id="GO:0003735">
    <property type="term" value="F:structural constituent of ribosome"/>
    <property type="evidence" value="ECO:0007669"/>
    <property type="project" value="InterPro"/>
</dbReference>
<evidence type="ECO:0000256" key="5">
    <source>
        <dbReference type="ARBA" id="ARBA00023274"/>
    </source>
</evidence>
<dbReference type="GO" id="GO:1990904">
    <property type="term" value="C:ribonucleoprotein complex"/>
    <property type="evidence" value="ECO:0007669"/>
    <property type="project" value="UniProtKB-KW"/>
</dbReference>
<evidence type="ECO:0000256" key="4">
    <source>
        <dbReference type="ARBA" id="ARBA00022980"/>
    </source>
</evidence>
<dbReference type="EMBL" id="FLUV01002392">
    <property type="protein sequence ID" value="SBW28632.1"/>
    <property type="molecule type" value="Genomic_DNA"/>
</dbReference>
<keyword evidence="4 7" id="KW-0689">Ribosomal protein</keyword>
<feature type="region of interest" description="Disordered" evidence="8">
    <location>
        <begin position="1"/>
        <end position="26"/>
    </location>
</feature>
<evidence type="ECO:0000256" key="1">
    <source>
        <dbReference type="ARBA" id="ARBA00010528"/>
    </source>
</evidence>
<evidence type="ECO:0000256" key="3">
    <source>
        <dbReference type="ARBA" id="ARBA00022884"/>
    </source>
</evidence>
<evidence type="ECO:0000256" key="7">
    <source>
        <dbReference type="HAMAP-Rule" id="MF_01328"/>
    </source>
</evidence>
<feature type="region of interest" description="Disordered" evidence="8">
    <location>
        <begin position="72"/>
        <end position="127"/>
    </location>
</feature>
<dbReference type="InterPro" id="IPR002136">
    <property type="entry name" value="Ribosomal_uL4"/>
</dbReference>
<comment type="subunit">
    <text evidence="7">Part of the 50S ribosomal subunit.</text>
</comment>
<comment type="function">
    <text evidence="7">One of the primary rRNA binding proteins, this protein initially binds near the 5'-end of the 23S rRNA. It is important during the early stages of 50S assembly. It makes multiple contacts with different domains of the 23S rRNA in the assembled 50S subunit and ribosome.</text>
</comment>
<protein>
    <recommendedName>
        <fullName evidence="6 7">Large ribosomal subunit protein uL4</fullName>
    </recommendedName>
</protein>
<reference evidence="10" key="1">
    <citation type="submission" date="2016-02" db="EMBL/GenBank/DDBJ databases">
        <authorList>
            <person name="Wibberg D."/>
        </authorList>
    </citation>
    <scope>NUCLEOTIDE SEQUENCE [LARGE SCALE GENOMIC DNA]</scope>
</reference>
<keyword evidence="3 7" id="KW-0694">RNA-binding</keyword>
<keyword evidence="2 7" id="KW-0699">rRNA-binding</keyword>
<evidence type="ECO:0000313" key="10">
    <source>
        <dbReference type="Proteomes" id="UP000199013"/>
    </source>
</evidence>
<dbReference type="GO" id="GO:0005840">
    <property type="term" value="C:ribosome"/>
    <property type="evidence" value="ECO:0007669"/>
    <property type="project" value="UniProtKB-KW"/>
</dbReference>
<dbReference type="GO" id="GO:0006412">
    <property type="term" value="P:translation"/>
    <property type="evidence" value="ECO:0007669"/>
    <property type="project" value="UniProtKB-UniRule"/>
</dbReference>
<feature type="region of interest" description="Disordered" evidence="8">
    <location>
        <begin position="235"/>
        <end position="274"/>
    </location>
</feature>
<dbReference type="SUPFAM" id="SSF52166">
    <property type="entry name" value="Ribosomal protein L4"/>
    <property type="match status" value="1"/>
</dbReference>
<dbReference type="PANTHER" id="PTHR10746">
    <property type="entry name" value="50S RIBOSOMAL PROTEIN L4"/>
    <property type="match status" value="1"/>
</dbReference>
<keyword evidence="10" id="KW-1185">Reference proteome</keyword>
<dbReference type="GO" id="GO:0019843">
    <property type="term" value="F:rRNA binding"/>
    <property type="evidence" value="ECO:0007669"/>
    <property type="project" value="UniProtKB-UniRule"/>
</dbReference>
<sequence length="274" mass="28866">MSAVTASARRRSRGVGDDDQSAPPQTRTVVVHAPVGGEAGSVELPGGIFDVAVNVPLIHQVVVAQLAAARQGTHSTLTRGEVRGGGRKPYRQKGTGRARQGSLRAPQFTGGGIVHGPKPRSYDQRTPKKMKVAALRGALSDRARNQRVHVVSSLLIGDTPSTKAALTALRTITDTRRVLVVAARNDELTWKSLRNVPAVHLLDPGQLNTYDVLVSDDVVFTRSALAAFLDRSQAQASRGRGVRPATAATDAPEVSGAQAPAGSDDDAEAEEEAK</sequence>
<comment type="function">
    <text evidence="7">Forms part of the polypeptide exit tunnel.</text>
</comment>
<dbReference type="Gene3D" id="3.40.1370.10">
    <property type="match status" value="1"/>
</dbReference>
<dbReference type="AlphaFoldDB" id="A0A1C3PFL0"/>
<dbReference type="Pfam" id="PF00573">
    <property type="entry name" value="Ribosomal_L4"/>
    <property type="match status" value="1"/>
</dbReference>
<dbReference type="InterPro" id="IPR023574">
    <property type="entry name" value="Ribosomal_uL4_dom_sf"/>
</dbReference>
<dbReference type="InterPro" id="IPR013005">
    <property type="entry name" value="Ribosomal_uL4-like"/>
</dbReference>
<proteinExistence type="inferred from homology"/>